<dbReference type="EMBL" id="JBHSEC010000019">
    <property type="protein sequence ID" value="MFC4411311.1"/>
    <property type="molecule type" value="Genomic_DNA"/>
</dbReference>
<gene>
    <name evidence="1" type="ORF">ACFOZY_12850</name>
</gene>
<dbReference type="InterPro" id="IPR019718">
    <property type="entry name" value="DUF2602"/>
</dbReference>
<keyword evidence="1" id="KW-0479">Metal-binding</keyword>
<keyword evidence="1" id="KW-0862">Zinc</keyword>
<dbReference type="Pfam" id="PF10782">
    <property type="entry name" value="zf-C2HCIx2C"/>
    <property type="match status" value="1"/>
</dbReference>
<reference evidence="2" key="1">
    <citation type="journal article" date="2019" name="Int. J. Syst. Evol. Microbiol.">
        <title>The Global Catalogue of Microorganisms (GCM) 10K type strain sequencing project: providing services to taxonomists for standard genome sequencing and annotation.</title>
        <authorList>
            <consortium name="The Broad Institute Genomics Platform"/>
            <consortium name="The Broad Institute Genome Sequencing Center for Infectious Disease"/>
            <person name="Wu L."/>
            <person name="Ma J."/>
        </authorList>
    </citation>
    <scope>NUCLEOTIDE SEQUENCE [LARGE SCALE GENOMIC DNA]</scope>
    <source>
        <strain evidence="2">CCUG 59778</strain>
    </source>
</reference>
<keyword evidence="1" id="KW-0863">Zinc-finger</keyword>
<sequence length="66" mass="7766">MDKSSVMMEIDELLLNYCEECFLKKQNKLDLGKKAAHRFCIEQCTVGEQLKFLGQELNKVKNERQK</sequence>
<comment type="caution">
    <text evidence="1">The sequence shown here is derived from an EMBL/GenBank/DDBJ whole genome shotgun (WGS) entry which is preliminary data.</text>
</comment>
<dbReference type="Proteomes" id="UP001595817">
    <property type="component" value="Unassembled WGS sequence"/>
</dbReference>
<keyword evidence="2" id="KW-1185">Reference proteome</keyword>
<dbReference type="GO" id="GO:0008270">
    <property type="term" value="F:zinc ion binding"/>
    <property type="evidence" value="ECO:0007669"/>
    <property type="project" value="UniProtKB-KW"/>
</dbReference>
<accession>A0ABV8X6B2</accession>
<protein>
    <submittedName>
        <fullName evidence="1">Zinc-finger domain-containing protein</fullName>
    </submittedName>
</protein>
<organism evidence="1 2">
    <name type="scientific">Chungangia koreensis</name>
    <dbReference type="NCBI Taxonomy" id="752657"/>
    <lineage>
        <taxon>Bacteria</taxon>
        <taxon>Bacillati</taxon>
        <taxon>Bacillota</taxon>
        <taxon>Bacilli</taxon>
        <taxon>Lactobacillales</taxon>
        <taxon>Chungangia</taxon>
    </lineage>
</organism>
<name>A0ABV8X6B2_9LACT</name>
<evidence type="ECO:0000313" key="2">
    <source>
        <dbReference type="Proteomes" id="UP001595817"/>
    </source>
</evidence>
<proteinExistence type="predicted"/>
<dbReference type="RefSeq" id="WP_378156083.1">
    <property type="nucleotide sequence ID" value="NZ_JBHSEC010000019.1"/>
</dbReference>
<evidence type="ECO:0000313" key="1">
    <source>
        <dbReference type="EMBL" id="MFC4411311.1"/>
    </source>
</evidence>